<name>A0ACC2W5T6_9TREE</name>
<keyword evidence="2" id="KW-1185">Reference proteome</keyword>
<comment type="caution">
    <text evidence="1">The sequence shown here is derived from an EMBL/GenBank/DDBJ whole genome shotgun (WGS) entry which is preliminary data.</text>
</comment>
<protein>
    <submittedName>
        <fullName evidence="1">Uncharacterized protein</fullName>
    </submittedName>
</protein>
<organism evidence="1 2">
    <name type="scientific">Naganishia adeliensis</name>
    <dbReference type="NCBI Taxonomy" id="92952"/>
    <lineage>
        <taxon>Eukaryota</taxon>
        <taxon>Fungi</taxon>
        <taxon>Dikarya</taxon>
        <taxon>Basidiomycota</taxon>
        <taxon>Agaricomycotina</taxon>
        <taxon>Tremellomycetes</taxon>
        <taxon>Filobasidiales</taxon>
        <taxon>Filobasidiaceae</taxon>
        <taxon>Naganishia</taxon>
    </lineage>
</organism>
<evidence type="ECO:0000313" key="2">
    <source>
        <dbReference type="Proteomes" id="UP001230649"/>
    </source>
</evidence>
<sequence>MNRGSYDKEILTLSDLEASANKKLDKATAGKFFFAFVFVEFYGGGAMDLVTVRANMEAFNRYRIRPRIPVNVDHVDMSVDFCGYKCTMPLGFSPTAFQKMAHPDGEAGTSRAAASAGIPMILSTYSTTSIEDVVKAGQGEGAYCMQLSVMKSRAANLEILKRAEAAGCRAVMITVDCAVLGRRLNEARNEFRVPEHLDLPCLPADCNWRDLVTEDDRLKFDAGVTWQNLIGWARENTSMQIWLKGVYTAEDVILAIDHGVDGVIVSNHGGRQLDTVTATLEALPECVEAAAGRIAVHVDSGFRRGTDIFKALALGASHVWLGRTALWGLAHNGTDGVSLAIKLLHDELRTAMALAG</sequence>
<reference evidence="1" key="1">
    <citation type="submission" date="2023-04" db="EMBL/GenBank/DDBJ databases">
        <title>Draft Genome sequencing of Naganishia species isolated from polar environments using Oxford Nanopore Technology.</title>
        <authorList>
            <person name="Leo P."/>
            <person name="Venkateswaran K."/>
        </authorList>
    </citation>
    <scope>NUCLEOTIDE SEQUENCE</scope>
    <source>
        <strain evidence="1">MNA-CCFEE 5262</strain>
    </source>
</reference>
<gene>
    <name evidence="1" type="ORF">QFC20_004031</name>
</gene>
<dbReference type="EMBL" id="JASBWS010000042">
    <property type="protein sequence ID" value="KAJ9106700.1"/>
    <property type="molecule type" value="Genomic_DNA"/>
</dbReference>
<accession>A0ACC2W5T6</accession>
<dbReference type="Proteomes" id="UP001230649">
    <property type="component" value="Unassembled WGS sequence"/>
</dbReference>
<evidence type="ECO:0000313" key="1">
    <source>
        <dbReference type="EMBL" id="KAJ9106700.1"/>
    </source>
</evidence>
<proteinExistence type="predicted"/>